<dbReference type="PANTHER" id="PTHR23099:SF0">
    <property type="entry name" value="GERM CELL NUCLEAR ACIDIC PROTEIN"/>
    <property type="match status" value="1"/>
</dbReference>
<dbReference type="SMART" id="SM00731">
    <property type="entry name" value="SprT"/>
    <property type="match status" value="1"/>
</dbReference>
<name>T1J8F3_STRMM</name>
<evidence type="ECO:0000313" key="2">
    <source>
        <dbReference type="EnsemblMetazoa" id="SMAR009983-PA"/>
    </source>
</evidence>
<organism evidence="2 3">
    <name type="scientific">Strigamia maritima</name>
    <name type="common">European centipede</name>
    <name type="synonym">Geophilus maritimus</name>
    <dbReference type="NCBI Taxonomy" id="126957"/>
    <lineage>
        <taxon>Eukaryota</taxon>
        <taxon>Metazoa</taxon>
        <taxon>Ecdysozoa</taxon>
        <taxon>Arthropoda</taxon>
        <taxon>Myriapoda</taxon>
        <taxon>Chilopoda</taxon>
        <taxon>Pleurostigmophora</taxon>
        <taxon>Geophilomorpha</taxon>
        <taxon>Linotaeniidae</taxon>
        <taxon>Strigamia</taxon>
    </lineage>
</organism>
<dbReference type="GO" id="GO:0005634">
    <property type="term" value="C:nucleus"/>
    <property type="evidence" value="ECO:0007669"/>
    <property type="project" value="TreeGrafter"/>
</dbReference>
<evidence type="ECO:0000259" key="1">
    <source>
        <dbReference type="SMART" id="SM00731"/>
    </source>
</evidence>
<sequence>MVIRALGDDDGQDELNQAILASDSQDSQASDSDSFSSAKLHHSVIVITETVDESESADENNILNEKITPLKTCYKKFPGWRSVASTTKKKKVWTQLCYISSDDESSDNRPKPRKKEFFFSEATSDKTNTITDSEDDDFENFLTKFKTPKRHSKSPRPGLHDGSFIVNTSDEENDGPEFHLALRDTPFKKRDDKITKQISNLTSPSKLASITGKKGFMTEPRRKFTNISKEKRDLACQPRLSFLSSLDSNADINKCDPDAIIYRNSFKNHKDVLANKLFTLFNNKIFEDQLSHDMEINWNTRMTQTAGFCRCKKDRQTGIRSAKIELAPKVVDNADRLRDTLIHELCHAAVWVINGIHNGHGKIWKNWTRKASCAFPELPPIGVCHSYAIHTKFTYKCTRAECTYKIGRHSKSIDTTKKCCPYCSSKLELLKNTKTRNVEDVKNNSKKKNNNEEVDGITILNSYFANKLSLMNYLTYYLLSIERI</sequence>
<dbReference type="STRING" id="126957.T1J8F3"/>
<dbReference type="Pfam" id="PF10263">
    <property type="entry name" value="SprT-like"/>
    <property type="match status" value="1"/>
</dbReference>
<keyword evidence="3" id="KW-1185">Reference proteome</keyword>
<evidence type="ECO:0000313" key="3">
    <source>
        <dbReference type="Proteomes" id="UP000014500"/>
    </source>
</evidence>
<reference evidence="2" key="2">
    <citation type="submission" date="2015-02" db="UniProtKB">
        <authorList>
            <consortium name="EnsemblMetazoa"/>
        </authorList>
    </citation>
    <scope>IDENTIFICATION</scope>
</reference>
<dbReference type="PhylomeDB" id="T1J8F3"/>
<dbReference type="PANTHER" id="PTHR23099">
    <property type="entry name" value="TRANSCRIPTIONAL REGULATOR"/>
    <property type="match status" value="1"/>
</dbReference>
<dbReference type="EnsemblMetazoa" id="SMAR009983-RA">
    <property type="protein sequence ID" value="SMAR009983-PA"/>
    <property type="gene ID" value="SMAR009983"/>
</dbReference>
<dbReference type="eggNOG" id="KOG3854">
    <property type="taxonomic scope" value="Eukaryota"/>
</dbReference>
<dbReference type="EMBL" id="JH431954">
    <property type="status" value="NOT_ANNOTATED_CDS"/>
    <property type="molecule type" value="Genomic_DNA"/>
</dbReference>
<dbReference type="GO" id="GO:0006974">
    <property type="term" value="P:DNA damage response"/>
    <property type="evidence" value="ECO:0007669"/>
    <property type="project" value="UniProtKB-ARBA"/>
</dbReference>
<dbReference type="AlphaFoldDB" id="T1J8F3"/>
<reference evidence="3" key="1">
    <citation type="submission" date="2011-05" db="EMBL/GenBank/DDBJ databases">
        <authorList>
            <person name="Richards S.R."/>
            <person name="Qu J."/>
            <person name="Jiang H."/>
            <person name="Jhangiani S.N."/>
            <person name="Agravi P."/>
            <person name="Goodspeed R."/>
            <person name="Gross S."/>
            <person name="Mandapat C."/>
            <person name="Jackson L."/>
            <person name="Mathew T."/>
            <person name="Pu L."/>
            <person name="Thornton R."/>
            <person name="Saada N."/>
            <person name="Wilczek-Boney K.B."/>
            <person name="Lee S."/>
            <person name="Kovar C."/>
            <person name="Wu Y."/>
            <person name="Scherer S.E."/>
            <person name="Worley K.C."/>
            <person name="Muzny D.M."/>
            <person name="Gibbs R."/>
        </authorList>
    </citation>
    <scope>NUCLEOTIDE SEQUENCE</scope>
    <source>
        <strain evidence="3">Brora</strain>
    </source>
</reference>
<dbReference type="InterPro" id="IPR006640">
    <property type="entry name" value="SprT-like_domain"/>
</dbReference>
<dbReference type="HOGENOM" id="CLU_564219_0_0_1"/>
<proteinExistence type="predicted"/>
<accession>T1J8F3</accession>
<feature type="domain" description="SprT-like" evidence="1">
    <location>
        <begin position="271"/>
        <end position="430"/>
    </location>
</feature>
<protein>
    <recommendedName>
        <fullName evidence="1">SprT-like domain-containing protein</fullName>
    </recommendedName>
</protein>
<dbReference type="Proteomes" id="UP000014500">
    <property type="component" value="Unassembled WGS sequence"/>
</dbReference>